<dbReference type="EMBL" id="JABBGH010000001">
    <property type="protein sequence ID" value="NML64978.1"/>
    <property type="molecule type" value="Genomic_DNA"/>
</dbReference>
<reference evidence="2 3" key="1">
    <citation type="submission" date="2020-04" db="EMBL/GenBank/DDBJ databases">
        <title>Hymenobacter polaris sp. nov., isolated from Arctic soil.</title>
        <authorList>
            <person name="Dahal R.H."/>
        </authorList>
    </citation>
    <scope>NUCLEOTIDE SEQUENCE [LARGE SCALE GENOMIC DNA]</scope>
    <source>
        <strain evidence="2 3">RP-2-7</strain>
    </source>
</reference>
<protein>
    <submittedName>
        <fullName evidence="2">Uncharacterized protein</fullName>
    </submittedName>
</protein>
<gene>
    <name evidence="2" type="ORF">HHL22_07140</name>
</gene>
<evidence type="ECO:0000313" key="3">
    <source>
        <dbReference type="Proteomes" id="UP000559626"/>
    </source>
</evidence>
<evidence type="ECO:0000313" key="2">
    <source>
        <dbReference type="EMBL" id="NML64978.1"/>
    </source>
</evidence>
<evidence type="ECO:0000256" key="1">
    <source>
        <dbReference type="SAM" id="SignalP"/>
    </source>
</evidence>
<dbReference type="RefSeq" id="WP_169530241.1">
    <property type="nucleotide sequence ID" value="NZ_JABBGH010000001.1"/>
</dbReference>
<dbReference type="Proteomes" id="UP000559626">
    <property type="component" value="Unassembled WGS sequence"/>
</dbReference>
<proteinExistence type="predicted"/>
<accession>A0A7Y0FLN1</accession>
<keyword evidence="1" id="KW-0732">Signal</keyword>
<feature type="signal peptide" evidence="1">
    <location>
        <begin position="1"/>
        <end position="22"/>
    </location>
</feature>
<sequence>MNRTLHLLLAGAVWLAAPAARAQDIGPALDMTLMTGWAGNAAVTYDLEKRAGMHKETAGSSSKATAARVVRLTYTSTPALRQQTVQRLVSHLQASSPSGAQAVQATLGPGKTDYDQLYREALKTTAFANNDAAAALAAYLELGYQVVHNLKASNAIVASQERGLRAQAASILQQNARLRDPAAVAQLGEEMKLQTVVLLLGWQQSQTSGQESTFRTRIAQQFRQSYGLDMAQLKLTDQGFAKR</sequence>
<comment type="caution">
    <text evidence="2">The sequence shown here is derived from an EMBL/GenBank/DDBJ whole genome shotgun (WGS) entry which is preliminary data.</text>
</comment>
<keyword evidence="3" id="KW-1185">Reference proteome</keyword>
<dbReference type="AlphaFoldDB" id="A0A7Y0FLN1"/>
<name>A0A7Y0FLN1_9BACT</name>
<organism evidence="2 3">
    <name type="scientific">Hymenobacter polaris</name>
    <dbReference type="NCBI Taxonomy" id="2682546"/>
    <lineage>
        <taxon>Bacteria</taxon>
        <taxon>Pseudomonadati</taxon>
        <taxon>Bacteroidota</taxon>
        <taxon>Cytophagia</taxon>
        <taxon>Cytophagales</taxon>
        <taxon>Hymenobacteraceae</taxon>
        <taxon>Hymenobacter</taxon>
    </lineage>
</organism>
<feature type="chain" id="PRO_5031114812" evidence="1">
    <location>
        <begin position="23"/>
        <end position="243"/>
    </location>
</feature>